<keyword evidence="7" id="KW-1185">Reference proteome</keyword>
<dbReference type="Pfam" id="PF06445">
    <property type="entry name" value="GyrI-like"/>
    <property type="match status" value="1"/>
</dbReference>
<protein>
    <submittedName>
        <fullName evidence="6">Transcriptional regulator, AraC family</fullName>
    </submittedName>
</protein>
<dbReference type="Pfam" id="PF12833">
    <property type="entry name" value="HTH_18"/>
    <property type="match status" value="1"/>
</dbReference>
<dbReference type="Gene3D" id="3.20.80.10">
    <property type="entry name" value="Regulatory factor, effector binding domain"/>
    <property type="match status" value="1"/>
</dbReference>
<dbReference type="SUPFAM" id="SSF55136">
    <property type="entry name" value="Probable bacterial effector-binding domain"/>
    <property type="match status" value="1"/>
</dbReference>
<dbReference type="InterPro" id="IPR010499">
    <property type="entry name" value="AraC_E-bd"/>
</dbReference>
<dbReference type="PANTHER" id="PTHR40055">
    <property type="entry name" value="TRANSCRIPTIONAL REGULATOR YGIV-RELATED"/>
    <property type="match status" value="1"/>
</dbReference>
<keyword evidence="2" id="KW-0238">DNA-binding</keyword>
<dbReference type="InterPro" id="IPR018060">
    <property type="entry name" value="HTH_AraC"/>
</dbReference>
<dbReference type="GO" id="GO:0003700">
    <property type="term" value="F:DNA-binding transcription factor activity"/>
    <property type="evidence" value="ECO:0007669"/>
    <property type="project" value="InterPro"/>
</dbReference>
<feature type="region of interest" description="Disordered" evidence="4">
    <location>
        <begin position="278"/>
        <end position="301"/>
    </location>
</feature>
<dbReference type="SMART" id="SM00871">
    <property type="entry name" value="AraC_E_bind"/>
    <property type="match status" value="1"/>
</dbReference>
<evidence type="ECO:0000259" key="5">
    <source>
        <dbReference type="PROSITE" id="PS01124"/>
    </source>
</evidence>
<feature type="domain" description="HTH araC/xylS-type" evidence="5">
    <location>
        <begin position="14"/>
        <end position="112"/>
    </location>
</feature>
<dbReference type="InterPro" id="IPR029442">
    <property type="entry name" value="GyrI-like"/>
</dbReference>
<sequence length="301" mass="33499">MKPETRIQYAQRMEPVLRWLASHPDADPQLYQLADLACLSPYHFHRVYRAMMGETVNATVQRLRMHRAAIALAGTEASLRDVALRAGYESDAAFNRAFGAAFGIPPGRYRAARSGPFNPQEPGMYPITIETFPGTVLATLPHRGSYQEIGPVFTRIFMLAASRGLASPDAIGFGVYFSDPEQVPVAQLRSLAGLSVAPDADLGEELERFEIPAGRCAMLTYTGPYNEMSKAYNWMFSEWLPSSRVVPANFPMFEQYVNDPRTTPPAQLQTRICLPVKSGRRRSEASPDQAQTRLTCQYKTA</sequence>
<dbReference type="InterPro" id="IPR018062">
    <property type="entry name" value="HTH_AraC-typ_CS"/>
</dbReference>
<dbReference type="InterPro" id="IPR009057">
    <property type="entry name" value="Homeodomain-like_sf"/>
</dbReference>
<dbReference type="KEGG" id="cbw:RR42_m4241"/>
<feature type="compositionally biased region" description="Polar residues" evidence="4">
    <location>
        <begin position="286"/>
        <end position="301"/>
    </location>
</feature>
<gene>
    <name evidence="6" type="ORF">RR42_m4241</name>
</gene>
<evidence type="ECO:0000313" key="7">
    <source>
        <dbReference type="Proteomes" id="UP000031843"/>
    </source>
</evidence>
<dbReference type="InterPro" id="IPR011256">
    <property type="entry name" value="Reg_factor_effector_dom_sf"/>
</dbReference>
<dbReference type="SUPFAM" id="SSF46689">
    <property type="entry name" value="Homeodomain-like"/>
    <property type="match status" value="2"/>
</dbReference>
<evidence type="ECO:0000256" key="4">
    <source>
        <dbReference type="SAM" id="MobiDB-lite"/>
    </source>
</evidence>
<dbReference type="Proteomes" id="UP000031843">
    <property type="component" value="Chromosome main"/>
</dbReference>
<dbReference type="PROSITE" id="PS01124">
    <property type="entry name" value="HTH_ARAC_FAMILY_2"/>
    <property type="match status" value="1"/>
</dbReference>
<evidence type="ECO:0000256" key="3">
    <source>
        <dbReference type="ARBA" id="ARBA00023163"/>
    </source>
</evidence>
<evidence type="ECO:0000313" key="6">
    <source>
        <dbReference type="EMBL" id="AJG21588.1"/>
    </source>
</evidence>
<reference evidence="6 7" key="1">
    <citation type="journal article" date="2015" name="Genome Announc.">
        <title>Complete Genome Sequence of Cupriavidus basilensis 4G11, Isolated from the Oak Ridge Field Research Center Site.</title>
        <authorList>
            <person name="Ray J."/>
            <person name="Waters R.J."/>
            <person name="Skerker J.M."/>
            <person name="Kuehl J.V."/>
            <person name="Price M.N."/>
            <person name="Huang J."/>
            <person name="Chakraborty R."/>
            <person name="Arkin A.P."/>
            <person name="Deutschbauer A."/>
        </authorList>
    </citation>
    <scope>NUCLEOTIDE SEQUENCE [LARGE SCALE GENOMIC DNA]</scope>
    <source>
        <strain evidence="6">4G11</strain>
    </source>
</reference>
<dbReference type="GO" id="GO:0043565">
    <property type="term" value="F:sequence-specific DNA binding"/>
    <property type="evidence" value="ECO:0007669"/>
    <property type="project" value="InterPro"/>
</dbReference>
<dbReference type="EMBL" id="CP010536">
    <property type="protein sequence ID" value="AJG21588.1"/>
    <property type="molecule type" value="Genomic_DNA"/>
</dbReference>
<evidence type="ECO:0000256" key="1">
    <source>
        <dbReference type="ARBA" id="ARBA00023015"/>
    </source>
</evidence>
<dbReference type="RefSeq" id="WP_236701945.1">
    <property type="nucleotide sequence ID" value="NZ_CP010536.1"/>
</dbReference>
<dbReference type="AlphaFoldDB" id="A0A0C4YFC7"/>
<dbReference type="SMART" id="SM00342">
    <property type="entry name" value="HTH_ARAC"/>
    <property type="match status" value="1"/>
</dbReference>
<dbReference type="PANTHER" id="PTHR40055:SF1">
    <property type="entry name" value="TRANSCRIPTIONAL REGULATOR YGIV-RELATED"/>
    <property type="match status" value="1"/>
</dbReference>
<proteinExistence type="predicted"/>
<organism evidence="6 7">
    <name type="scientific">Cupriavidus basilensis</name>
    <dbReference type="NCBI Taxonomy" id="68895"/>
    <lineage>
        <taxon>Bacteria</taxon>
        <taxon>Pseudomonadati</taxon>
        <taxon>Pseudomonadota</taxon>
        <taxon>Betaproteobacteria</taxon>
        <taxon>Burkholderiales</taxon>
        <taxon>Burkholderiaceae</taxon>
        <taxon>Cupriavidus</taxon>
    </lineage>
</organism>
<name>A0A0C4YFC7_9BURK</name>
<keyword evidence="3" id="KW-0804">Transcription</keyword>
<evidence type="ECO:0000256" key="2">
    <source>
        <dbReference type="ARBA" id="ARBA00023125"/>
    </source>
</evidence>
<keyword evidence="1" id="KW-0805">Transcription regulation</keyword>
<accession>A0A0C4YFC7</accession>
<dbReference type="InterPro" id="IPR050908">
    <property type="entry name" value="SmbC-like"/>
</dbReference>
<dbReference type="STRING" id="68895.RR42_m4241"/>
<dbReference type="Gene3D" id="1.10.10.60">
    <property type="entry name" value="Homeodomain-like"/>
    <property type="match status" value="2"/>
</dbReference>
<dbReference type="PROSITE" id="PS00041">
    <property type="entry name" value="HTH_ARAC_FAMILY_1"/>
    <property type="match status" value="1"/>
</dbReference>